<keyword evidence="3" id="KW-1185">Reference proteome</keyword>
<protein>
    <submittedName>
        <fullName evidence="2">Uncharacterized protein</fullName>
    </submittedName>
</protein>
<sequence length="115" mass="12381">MGTDEISWAWARKGDGRITHCQATGDPSSSAPLSASPSEPRLASLSTRGNEDGRISSCCRGSCSFIRLDGITGMAFTAQCYAEWRLPVTFFAVTQTGVSRGSAVWREGEDAEMRL</sequence>
<proteinExistence type="predicted"/>
<name>A0A5B7EMN9_PORTR</name>
<evidence type="ECO:0000313" key="2">
    <source>
        <dbReference type="EMBL" id="MPC34537.1"/>
    </source>
</evidence>
<organism evidence="2 3">
    <name type="scientific">Portunus trituberculatus</name>
    <name type="common">Swimming crab</name>
    <name type="synonym">Neptunus trituberculatus</name>
    <dbReference type="NCBI Taxonomy" id="210409"/>
    <lineage>
        <taxon>Eukaryota</taxon>
        <taxon>Metazoa</taxon>
        <taxon>Ecdysozoa</taxon>
        <taxon>Arthropoda</taxon>
        <taxon>Crustacea</taxon>
        <taxon>Multicrustacea</taxon>
        <taxon>Malacostraca</taxon>
        <taxon>Eumalacostraca</taxon>
        <taxon>Eucarida</taxon>
        <taxon>Decapoda</taxon>
        <taxon>Pleocyemata</taxon>
        <taxon>Brachyura</taxon>
        <taxon>Eubrachyura</taxon>
        <taxon>Portunoidea</taxon>
        <taxon>Portunidae</taxon>
        <taxon>Portuninae</taxon>
        <taxon>Portunus</taxon>
    </lineage>
</organism>
<evidence type="ECO:0000313" key="3">
    <source>
        <dbReference type="Proteomes" id="UP000324222"/>
    </source>
</evidence>
<feature type="region of interest" description="Disordered" evidence="1">
    <location>
        <begin position="21"/>
        <end position="51"/>
    </location>
</feature>
<dbReference type="EMBL" id="VSRR010003076">
    <property type="protein sequence ID" value="MPC34537.1"/>
    <property type="molecule type" value="Genomic_DNA"/>
</dbReference>
<evidence type="ECO:0000256" key="1">
    <source>
        <dbReference type="SAM" id="MobiDB-lite"/>
    </source>
</evidence>
<accession>A0A5B7EMN9</accession>
<comment type="caution">
    <text evidence="2">The sequence shown here is derived from an EMBL/GenBank/DDBJ whole genome shotgun (WGS) entry which is preliminary data.</text>
</comment>
<gene>
    <name evidence="2" type="ORF">E2C01_027929</name>
</gene>
<dbReference type="Proteomes" id="UP000324222">
    <property type="component" value="Unassembled WGS sequence"/>
</dbReference>
<feature type="compositionally biased region" description="Low complexity" evidence="1">
    <location>
        <begin position="27"/>
        <end position="46"/>
    </location>
</feature>
<dbReference type="AlphaFoldDB" id="A0A5B7EMN9"/>
<reference evidence="2 3" key="1">
    <citation type="submission" date="2019-05" db="EMBL/GenBank/DDBJ databases">
        <title>Another draft genome of Portunus trituberculatus and its Hox gene families provides insights of decapod evolution.</title>
        <authorList>
            <person name="Jeong J.-H."/>
            <person name="Song I."/>
            <person name="Kim S."/>
            <person name="Choi T."/>
            <person name="Kim D."/>
            <person name="Ryu S."/>
            <person name="Kim W."/>
        </authorList>
    </citation>
    <scope>NUCLEOTIDE SEQUENCE [LARGE SCALE GENOMIC DNA]</scope>
    <source>
        <tissue evidence="2">Muscle</tissue>
    </source>
</reference>